<dbReference type="Pfam" id="PF13930">
    <property type="entry name" value="Endonuclea_NS_2"/>
    <property type="match status" value="1"/>
</dbReference>
<reference evidence="3 4" key="1">
    <citation type="submission" date="2018-02" db="EMBL/GenBank/DDBJ databases">
        <title>Complete genome sequencing of Faecalibacterium prausnitzii strains isolated from the human gut.</title>
        <authorList>
            <person name="Fitzgerald B.C."/>
            <person name="Shkoporov A.N."/>
            <person name="Ross P.R."/>
            <person name="Hill C."/>
        </authorList>
    </citation>
    <scope>NUCLEOTIDE SEQUENCE [LARGE SCALE GENOMIC DNA]</scope>
    <source>
        <strain evidence="3 4">APC942/8-14-2</strain>
    </source>
</reference>
<gene>
    <name evidence="3" type="ORF">C4N25_08635</name>
</gene>
<evidence type="ECO:0000313" key="3">
    <source>
        <dbReference type="EMBL" id="RAW49560.1"/>
    </source>
</evidence>
<feature type="domain" description="Type VII secretion system protein EssD-like" evidence="2">
    <location>
        <begin position="100"/>
        <end position="223"/>
    </location>
</feature>
<evidence type="ECO:0000256" key="1">
    <source>
        <dbReference type="SAM" id="MobiDB-lite"/>
    </source>
</evidence>
<dbReference type="InterPro" id="IPR044927">
    <property type="entry name" value="Endonuclea_NS_2"/>
</dbReference>
<proteinExistence type="predicted"/>
<evidence type="ECO:0000313" key="4">
    <source>
        <dbReference type="Proteomes" id="UP000251634"/>
    </source>
</evidence>
<feature type="region of interest" description="Disordered" evidence="1">
    <location>
        <begin position="54"/>
        <end position="88"/>
    </location>
</feature>
<dbReference type="Gene3D" id="3.40.570.10">
    <property type="entry name" value="Extracellular Endonuclease, subunit A"/>
    <property type="match status" value="1"/>
</dbReference>
<name>A0A329TLA7_9FIRM</name>
<dbReference type="RefSeq" id="WP_112115736.1">
    <property type="nucleotide sequence ID" value="NZ_PRKZ01000005.1"/>
</dbReference>
<dbReference type="EMBL" id="PRKZ01000005">
    <property type="protein sequence ID" value="RAW49560.1"/>
    <property type="molecule type" value="Genomic_DNA"/>
</dbReference>
<comment type="caution">
    <text evidence="3">The sequence shown here is derived from an EMBL/GenBank/DDBJ whole genome shotgun (WGS) entry which is preliminary data.</text>
</comment>
<accession>A0A329TLA7</accession>
<protein>
    <recommendedName>
        <fullName evidence="2">Type VII secretion system protein EssD-like domain-containing protein</fullName>
    </recommendedName>
</protein>
<organism evidence="3 4">
    <name type="scientific">Faecalibacterium prausnitzii</name>
    <dbReference type="NCBI Taxonomy" id="853"/>
    <lineage>
        <taxon>Bacteria</taxon>
        <taxon>Bacillati</taxon>
        <taxon>Bacillota</taxon>
        <taxon>Clostridia</taxon>
        <taxon>Eubacteriales</taxon>
        <taxon>Oscillospiraceae</taxon>
        <taxon>Faecalibacterium</taxon>
    </lineage>
</organism>
<evidence type="ECO:0000259" key="2">
    <source>
        <dbReference type="Pfam" id="PF13930"/>
    </source>
</evidence>
<sequence>MKNELSEVKVPEFQNSIGLDTSIRRSFERLQEGKFSQTEKKLTPDIKQSFEHLQKDVSASERMSSGVAKSFEKLEQEPGTRYNDSGAPYRMEQDLLSDAEYKRNGYEYTTDHLGRLFTAEGDLRLKEHDGRLQIKDNIHDIGKGYEKSTDDRGHAIADRFDGANDLENLVPQDAGLNRNEFKNFESKLAQELEAGKQVYLKLEMHYPGDSFRPDAITAETTIDGRQEVKVFLNDKY</sequence>
<dbReference type="AlphaFoldDB" id="A0A329TLA7"/>
<dbReference type="InterPro" id="IPR044929">
    <property type="entry name" value="DNA/RNA_non-sp_Endonuclease_sf"/>
</dbReference>
<dbReference type="Proteomes" id="UP000251634">
    <property type="component" value="Unassembled WGS sequence"/>
</dbReference>